<reference evidence="6 7" key="1">
    <citation type="journal article" date="2010" name="Nature">
        <title>Comparative genomics reveals mobile pathogenicity chromosomes in Fusarium.</title>
        <authorList>
            <person name="Ma L.J."/>
            <person name="van der Does H.C."/>
            <person name="Borkovich K.A."/>
            <person name="Coleman J.J."/>
            <person name="Daboussi M.J."/>
            <person name="Di Pietro A."/>
            <person name="Dufresne M."/>
            <person name="Freitag M."/>
            <person name="Grabherr M."/>
            <person name="Henrissat B."/>
            <person name="Houterman P.M."/>
            <person name="Kang S."/>
            <person name="Shim W.B."/>
            <person name="Woloshuk C."/>
            <person name="Xie X."/>
            <person name="Xu J.R."/>
            <person name="Antoniw J."/>
            <person name="Baker S.E."/>
            <person name="Bluhm B.H."/>
            <person name="Breakspear A."/>
            <person name="Brown D.W."/>
            <person name="Butchko R.A."/>
            <person name="Chapman S."/>
            <person name="Coulson R."/>
            <person name="Coutinho P.M."/>
            <person name="Danchin E.G."/>
            <person name="Diener A."/>
            <person name="Gale L.R."/>
            <person name="Gardiner D.M."/>
            <person name="Goff S."/>
            <person name="Hammond-Kosack K.E."/>
            <person name="Hilburn K."/>
            <person name="Hua-Van A."/>
            <person name="Jonkers W."/>
            <person name="Kazan K."/>
            <person name="Kodira C.D."/>
            <person name="Koehrsen M."/>
            <person name="Kumar L."/>
            <person name="Lee Y.H."/>
            <person name="Li L."/>
            <person name="Manners J.M."/>
            <person name="Miranda-Saavedra D."/>
            <person name="Mukherjee M."/>
            <person name="Park G."/>
            <person name="Park J."/>
            <person name="Park S.Y."/>
            <person name="Proctor R.H."/>
            <person name="Regev A."/>
            <person name="Ruiz-Roldan M.C."/>
            <person name="Sain D."/>
            <person name="Sakthikumar S."/>
            <person name="Sykes S."/>
            <person name="Schwartz D.C."/>
            <person name="Turgeon B.G."/>
            <person name="Wapinski I."/>
            <person name="Yoder O."/>
            <person name="Young S."/>
            <person name="Zeng Q."/>
            <person name="Zhou S."/>
            <person name="Galagan J."/>
            <person name="Cuomo C.A."/>
            <person name="Kistler H.C."/>
            <person name="Rep M."/>
        </authorList>
    </citation>
    <scope>NUCLEOTIDE SEQUENCE [LARGE SCALE GENOMIC DNA]</scope>
    <source>
        <strain evidence="7">M3125 / FGSC 7600</strain>
    </source>
</reference>
<dbReference type="eggNOG" id="ENOG502SCD5">
    <property type="taxonomic scope" value="Eukaryota"/>
</dbReference>
<dbReference type="Proteomes" id="UP000009096">
    <property type="component" value="Chromosome 7"/>
</dbReference>
<evidence type="ECO:0000313" key="6">
    <source>
        <dbReference type="EMBL" id="EWG45879.1"/>
    </source>
</evidence>
<dbReference type="EMBL" id="DS022249">
    <property type="protein sequence ID" value="EWG45879.1"/>
    <property type="molecule type" value="Genomic_DNA"/>
</dbReference>
<name>W7ME54_GIBM7</name>
<feature type="chain" id="PRO_5004896539" description="Galactose oxidase" evidence="2">
    <location>
        <begin position="21"/>
        <end position="659"/>
    </location>
</feature>
<dbReference type="STRING" id="334819.W7ME54"/>
<dbReference type="Gene3D" id="3.50.4.10">
    <property type="entry name" value="Hepatocyte Growth Factor"/>
    <property type="match status" value="1"/>
</dbReference>
<evidence type="ECO:0000259" key="5">
    <source>
        <dbReference type="Pfam" id="PF09118"/>
    </source>
</evidence>
<dbReference type="EMBL" id="CM000584">
    <property type="protein sequence ID" value="EWG45879.1"/>
    <property type="molecule type" value="Genomic_DNA"/>
</dbReference>
<dbReference type="InterPro" id="IPR013783">
    <property type="entry name" value="Ig-like_fold"/>
</dbReference>
<dbReference type="InterPro" id="IPR011043">
    <property type="entry name" value="Gal_Oxase/kelch_b-propeller"/>
</dbReference>
<accession>W7ME54</accession>
<feature type="signal peptide" evidence="2">
    <location>
        <begin position="1"/>
        <end position="20"/>
    </location>
</feature>
<keyword evidence="1 2" id="KW-0732">Signal</keyword>
<dbReference type="InterPro" id="IPR037293">
    <property type="entry name" value="Gal_Oxidase_central_sf"/>
</dbReference>
<evidence type="ECO:0000256" key="2">
    <source>
        <dbReference type="SAM" id="SignalP"/>
    </source>
</evidence>
<keyword evidence="7" id="KW-1185">Reference proteome</keyword>
<dbReference type="Pfam" id="PF00024">
    <property type="entry name" value="PAN_1"/>
    <property type="match status" value="2"/>
</dbReference>
<dbReference type="InterPro" id="IPR003609">
    <property type="entry name" value="Pan_app"/>
</dbReference>
<dbReference type="InterPro" id="IPR014756">
    <property type="entry name" value="Ig_E-set"/>
</dbReference>
<dbReference type="OMA" id="HDMFCPA"/>
<evidence type="ECO:0008006" key="8">
    <source>
        <dbReference type="Google" id="ProtNLM"/>
    </source>
</evidence>
<feature type="domain" description="Glyoxal oxidase N-terminal" evidence="4">
    <location>
        <begin position="403"/>
        <end position="519"/>
    </location>
</feature>
<dbReference type="KEGG" id="fvr:FVEG_06522"/>
<feature type="domain" description="Apple" evidence="3">
    <location>
        <begin position="143"/>
        <end position="195"/>
    </location>
</feature>
<dbReference type="Pfam" id="PF07250">
    <property type="entry name" value="Glyoxal_oxid_N"/>
    <property type="match status" value="1"/>
</dbReference>
<gene>
    <name evidence="6" type="ORF">FVEG_06522</name>
</gene>
<dbReference type="InterPro" id="IPR015202">
    <property type="entry name" value="GO-like_E_set"/>
</dbReference>
<dbReference type="Gene3D" id="2.130.10.80">
    <property type="entry name" value="Galactose oxidase/kelch, beta-propeller"/>
    <property type="match status" value="2"/>
</dbReference>
<dbReference type="PANTHER" id="PTHR32208">
    <property type="entry name" value="SECRETED PROTEIN-RELATED"/>
    <property type="match status" value="1"/>
</dbReference>
<dbReference type="AlphaFoldDB" id="W7ME54"/>
<proteinExistence type="predicted"/>
<sequence>MVQLPFVALAALLIIPFTSAALTQCPSKEASWTSKTGTEYTICRNTDYRYGGGSLKVARDIKSTNACAEICSKDPRCVKAVYDKRNRICHVKDNANEAKMNWASDAKFDTIRVKNVNEGVFISRCPNPTNNYRAKGGKTFNVCHNSDYVGPTSRMTKNCASLAACADICSGIKTCKKAVYDKQDKVCHIKETEPKASLFWVQSKRYSVVHSPVESKPATQGKWSDLIRLPVIPVAAYVVPQFPQSQQLLFFSSWGADAFGGASGRTQFGVLDLPSGAVGQREVADTHHDMFCPGMSQLADGRILIQGGSDAEAVTLYNPKTNSFTRGPDMKMPRGYQTSTILSDGRVFTIGGATPRQCFQAGPSKEQHWYGTKQKGSIVKSGKRDNADAMCGIFVMYDAVAGKILSAGGAQDYTASDANKRAHITTIGAPYKPASVKRVADMAFPRGFGNAVVLPDGTVLVTGGQRKAMVFTNTDGILVPELYNPATNKWTQLAPHAVPRNYHSVSILLPDATVFIGGGGLCYVAKIGGSTAGCDKTADHADGEIFQPPYLFNKDGSIAKRPIIQNLAQKPVKAGSTLKFNVTNTSGKVKMSLVRMGSATHSVNSDQRRVPLTDFQVKGNQYTVKLPKDNGILLPGYYYLFVMSPQGTPSMSKTVQIAL</sequence>
<dbReference type="HOGENOM" id="CLU_013444_1_0_1"/>
<dbReference type="GeneID" id="30064416"/>
<feature type="domain" description="Galactose oxidase-like Early set" evidence="5">
    <location>
        <begin position="561"/>
        <end position="657"/>
    </location>
</feature>
<protein>
    <recommendedName>
        <fullName evidence="8">Galactose oxidase</fullName>
    </recommendedName>
</protein>
<organism evidence="6 7">
    <name type="scientific">Gibberella moniliformis (strain M3125 / FGSC 7600)</name>
    <name type="common">Maize ear and stalk rot fungus</name>
    <name type="synonym">Fusarium verticillioides</name>
    <dbReference type="NCBI Taxonomy" id="334819"/>
    <lineage>
        <taxon>Eukaryota</taxon>
        <taxon>Fungi</taxon>
        <taxon>Dikarya</taxon>
        <taxon>Ascomycota</taxon>
        <taxon>Pezizomycotina</taxon>
        <taxon>Sordariomycetes</taxon>
        <taxon>Hypocreomycetidae</taxon>
        <taxon>Hypocreales</taxon>
        <taxon>Nectriaceae</taxon>
        <taxon>Fusarium</taxon>
        <taxon>Fusarium fujikuroi species complex</taxon>
    </lineage>
</organism>
<dbReference type="SMART" id="SM00612">
    <property type="entry name" value="Kelch"/>
    <property type="match status" value="2"/>
</dbReference>
<dbReference type="Gene3D" id="2.60.40.10">
    <property type="entry name" value="Immunoglobulins"/>
    <property type="match status" value="1"/>
</dbReference>
<dbReference type="VEuPathDB" id="FungiDB:FVEG_06522"/>
<dbReference type="InterPro" id="IPR006652">
    <property type="entry name" value="Kelch_1"/>
</dbReference>
<evidence type="ECO:0000259" key="3">
    <source>
        <dbReference type="Pfam" id="PF00024"/>
    </source>
</evidence>
<dbReference type="PANTHER" id="PTHR32208:SF56">
    <property type="entry name" value="GALACTOSE OXIDASE-RELATED"/>
    <property type="match status" value="1"/>
</dbReference>
<dbReference type="Pfam" id="PF09118">
    <property type="entry name" value="GO-like_E_set"/>
    <property type="match status" value="1"/>
</dbReference>
<evidence type="ECO:0000313" key="7">
    <source>
        <dbReference type="Proteomes" id="UP000009096"/>
    </source>
</evidence>
<dbReference type="InterPro" id="IPR009880">
    <property type="entry name" value="Glyoxal_oxidase_N"/>
</dbReference>
<dbReference type="SUPFAM" id="SSF50965">
    <property type="entry name" value="Galactose oxidase, central domain"/>
    <property type="match status" value="1"/>
</dbReference>
<feature type="domain" description="Apple" evidence="3">
    <location>
        <begin position="45"/>
        <end position="98"/>
    </location>
</feature>
<evidence type="ECO:0000256" key="1">
    <source>
        <dbReference type="ARBA" id="ARBA00022729"/>
    </source>
</evidence>
<evidence type="ECO:0000259" key="4">
    <source>
        <dbReference type="Pfam" id="PF07250"/>
    </source>
</evidence>
<dbReference type="OrthoDB" id="2019572at2759"/>
<dbReference type="SUPFAM" id="SSF81296">
    <property type="entry name" value="E set domains"/>
    <property type="match status" value="1"/>
</dbReference>
<dbReference type="CDD" id="cd02851">
    <property type="entry name" value="E_set_GO_C"/>
    <property type="match status" value="1"/>
</dbReference>
<dbReference type="RefSeq" id="XP_018752070.1">
    <property type="nucleotide sequence ID" value="XM_018894917.1"/>
</dbReference>